<feature type="non-terminal residue" evidence="1">
    <location>
        <position position="41"/>
    </location>
</feature>
<proteinExistence type="predicted"/>
<protein>
    <submittedName>
        <fullName evidence="1">Uncharacterized protein</fullName>
    </submittedName>
</protein>
<dbReference type="AlphaFoldDB" id="X1JAT4"/>
<sequence>MKWLRLYYEFATDPKIQSMDETLQRRYIMLLCLKGNGDLEK</sequence>
<evidence type="ECO:0000313" key="1">
    <source>
        <dbReference type="EMBL" id="GAH78620.1"/>
    </source>
</evidence>
<dbReference type="EMBL" id="BARU01037888">
    <property type="protein sequence ID" value="GAH78620.1"/>
    <property type="molecule type" value="Genomic_DNA"/>
</dbReference>
<name>X1JAT4_9ZZZZ</name>
<accession>X1JAT4</accession>
<comment type="caution">
    <text evidence="1">The sequence shown here is derived from an EMBL/GenBank/DDBJ whole genome shotgun (WGS) entry which is preliminary data.</text>
</comment>
<gene>
    <name evidence="1" type="ORF">S03H2_58966</name>
</gene>
<reference evidence="1" key="1">
    <citation type="journal article" date="2014" name="Front. Microbiol.">
        <title>High frequency of phylogenetically diverse reductive dehalogenase-homologous genes in deep subseafloor sedimentary metagenomes.</title>
        <authorList>
            <person name="Kawai M."/>
            <person name="Futagami T."/>
            <person name="Toyoda A."/>
            <person name="Takaki Y."/>
            <person name="Nishi S."/>
            <person name="Hori S."/>
            <person name="Arai W."/>
            <person name="Tsubouchi T."/>
            <person name="Morono Y."/>
            <person name="Uchiyama I."/>
            <person name="Ito T."/>
            <person name="Fujiyama A."/>
            <person name="Inagaki F."/>
            <person name="Takami H."/>
        </authorList>
    </citation>
    <scope>NUCLEOTIDE SEQUENCE</scope>
    <source>
        <strain evidence="1">Expedition CK06-06</strain>
    </source>
</reference>
<organism evidence="1">
    <name type="scientific">marine sediment metagenome</name>
    <dbReference type="NCBI Taxonomy" id="412755"/>
    <lineage>
        <taxon>unclassified sequences</taxon>
        <taxon>metagenomes</taxon>
        <taxon>ecological metagenomes</taxon>
    </lineage>
</organism>